<protein>
    <submittedName>
        <fullName evidence="2">Uncharacterized protein</fullName>
    </submittedName>
</protein>
<keyword evidence="3" id="KW-1185">Reference proteome</keyword>
<keyword evidence="1" id="KW-0732">Signal</keyword>
<accession>A0ABT5UB55</accession>
<feature type="chain" id="PRO_5046390213" evidence="1">
    <location>
        <begin position="20"/>
        <end position="363"/>
    </location>
</feature>
<reference evidence="2 3" key="1">
    <citation type="submission" date="2022-11" db="EMBL/GenBank/DDBJ databases">
        <title>Spartinivicinus poritis sp. nov., isolated from scleractinian coral Porites lutea.</title>
        <authorList>
            <person name="Zhang G."/>
            <person name="Cai L."/>
            <person name="Wei Q."/>
        </authorList>
    </citation>
    <scope>NUCLEOTIDE SEQUENCE [LARGE SCALE GENOMIC DNA]</scope>
    <source>
        <strain evidence="2 3">A2-2</strain>
    </source>
</reference>
<evidence type="ECO:0000313" key="2">
    <source>
        <dbReference type="EMBL" id="MDE1462673.1"/>
    </source>
</evidence>
<evidence type="ECO:0000313" key="3">
    <source>
        <dbReference type="Proteomes" id="UP001528823"/>
    </source>
</evidence>
<name>A0ABT5UB55_9GAMM</name>
<proteinExistence type="predicted"/>
<feature type="signal peptide" evidence="1">
    <location>
        <begin position="1"/>
        <end position="19"/>
    </location>
</feature>
<dbReference type="EMBL" id="JAPMOU010000013">
    <property type="protein sequence ID" value="MDE1462673.1"/>
    <property type="molecule type" value="Genomic_DNA"/>
</dbReference>
<gene>
    <name evidence="2" type="ORF">ORQ98_11895</name>
</gene>
<sequence>MKNILFAIILVLLQTQSYALTNEKKELCAKIIPIIDHTVSATWIQAIYDQLTEERSNWNYQGKEDAFSYNIEPEGYKTVEFTWRYEDESLQSISCTFPDKWVLRLINMKDILVSESLKNNHKDLGLGRYIRAVGGLLFQKISFTDQALSPVDLVWYINSSIDFSDVETGAVTALLAKYPFVDINQTTIKADFALDTDEQVPLVALTVSNHQDFSDEMRWLLVNNDVRQRIVNGDFTGEHFLFPYADSSASLPNNEDMQVSFNESKIVHLNRLKPFDMSTSSYIDCDGAFGPKACLRIIHNMFYPKLAKFDETENGKLYIKMLMKLKDNGFSINVYSVDKSGLVSLEGKEKVAQPSDIGIPVLF</sequence>
<dbReference type="Proteomes" id="UP001528823">
    <property type="component" value="Unassembled WGS sequence"/>
</dbReference>
<dbReference type="RefSeq" id="WP_274689027.1">
    <property type="nucleotide sequence ID" value="NZ_JAPMOU010000013.1"/>
</dbReference>
<organism evidence="2 3">
    <name type="scientific">Spartinivicinus poritis</name>
    <dbReference type="NCBI Taxonomy" id="2994640"/>
    <lineage>
        <taxon>Bacteria</taxon>
        <taxon>Pseudomonadati</taxon>
        <taxon>Pseudomonadota</taxon>
        <taxon>Gammaproteobacteria</taxon>
        <taxon>Oceanospirillales</taxon>
        <taxon>Zooshikellaceae</taxon>
        <taxon>Spartinivicinus</taxon>
    </lineage>
</organism>
<evidence type="ECO:0000256" key="1">
    <source>
        <dbReference type="SAM" id="SignalP"/>
    </source>
</evidence>
<comment type="caution">
    <text evidence="2">The sequence shown here is derived from an EMBL/GenBank/DDBJ whole genome shotgun (WGS) entry which is preliminary data.</text>
</comment>